<dbReference type="Proteomes" id="UP000030751">
    <property type="component" value="Unassembled WGS sequence"/>
</dbReference>
<reference evidence="1" key="2">
    <citation type="submission" date="2012-05" db="EMBL/GenBank/DDBJ databases">
        <title>Annotation of the Genome Sequence of Fusarium oxysporum HDV247.</title>
        <authorList>
            <consortium name="The Broad Institute Genomics Platform"/>
            <person name="Ma L.-J."/>
            <person name="Corby-Kistler H."/>
            <person name="Broz K."/>
            <person name="Gale L.R."/>
            <person name="Jonkers W."/>
            <person name="O'Donnell K."/>
            <person name="Ploetz R."/>
            <person name="Steinberg C."/>
            <person name="Schwartz D.C."/>
            <person name="VanEtten H."/>
            <person name="Zhou S."/>
            <person name="Young S.K."/>
            <person name="Zeng Q."/>
            <person name="Gargeya S."/>
            <person name="Fitzgerald M."/>
            <person name="Abouelleil A."/>
            <person name="Alvarado L."/>
            <person name="Chapman S.B."/>
            <person name="Gainer-Dewar J."/>
            <person name="Goldberg J."/>
            <person name="Griggs A."/>
            <person name="Gujja S."/>
            <person name="Hansen M."/>
            <person name="Howarth C."/>
            <person name="Imamovic A."/>
            <person name="Ireland A."/>
            <person name="Larimer J."/>
            <person name="McCowan C."/>
            <person name="Murphy C."/>
            <person name="Pearson M."/>
            <person name="Poon T.W."/>
            <person name="Priest M."/>
            <person name="Roberts A."/>
            <person name="Saif S."/>
            <person name="Shea T."/>
            <person name="Sykes S."/>
            <person name="Wortman J."/>
            <person name="Nusbaum C."/>
            <person name="Birren B."/>
        </authorList>
    </citation>
    <scope>NUCLEOTIDE SEQUENCE</scope>
    <source>
        <strain evidence="1">HDV247</strain>
    </source>
</reference>
<name>W9PP85_FUSOX</name>
<protein>
    <submittedName>
        <fullName evidence="1">Uncharacterized protein</fullName>
    </submittedName>
</protein>
<reference evidence="1" key="1">
    <citation type="submission" date="2011-10" db="EMBL/GenBank/DDBJ databases">
        <title>The Genome Sequence of Fusarium oxysporum HDV247.</title>
        <authorList>
            <consortium name="The Broad Institute Genome Sequencing Platform"/>
            <person name="Ma L.-J."/>
            <person name="Gale L.R."/>
            <person name="Schwartz D.C."/>
            <person name="Zhou S."/>
            <person name="Corby-Kistler H."/>
            <person name="Young S.K."/>
            <person name="Zeng Q."/>
            <person name="Gargeya S."/>
            <person name="Fitzgerald M."/>
            <person name="Haas B."/>
            <person name="Abouelleil A."/>
            <person name="Alvarado L."/>
            <person name="Arachchi H.M."/>
            <person name="Berlin A."/>
            <person name="Brown A."/>
            <person name="Chapman S.B."/>
            <person name="Chen Z."/>
            <person name="Dunbar C."/>
            <person name="Freedman E."/>
            <person name="Gearin G."/>
            <person name="Goldberg J."/>
            <person name="Griggs A."/>
            <person name="Gujja S."/>
            <person name="Heiman D."/>
            <person name="Howarth C."/>
            <person name="Larson L."/>
            <person name="Lui A."/>
            <person name="MacDonald P.J.P."/>
            <person name="Montmayeur A."/>
            <person name="Murphy C."/>
            <person name="Neiman D."/>
            <person name="Pearson M."/>
            <person name="Priest M."/>
            <person name="Roberts A."/>
            <person name="Saif S."/>
            <person name="Shea T."/>
            <person name="Shenoy N."/>
            <person name="Sisk P."/>
            <person name="Stolte C."/>
            <person name="Sykes S."/>
            <person name="Wortman J."/>
            <person name="Nusbaum C."/>
            <person name="Birren B."/>
        </authorList>
    </citation>
    <scope>NUCLEOTIDE SEQUENCE [LARGE SCALE GENOMIC DNA]</scope>
    <source>
        <strain evidence="1">HDV247</strain>
    </source>
</reference>
<proteinExistence type="predicted"/>
<accession>W9PP85</accession>
<sequence>MALCGTGSTSEIDFVPAYWRLGVTLGPQRDNDDRNKNGFVITESYEMLIKKRSVPISVEIK</sequence>
<gene>
    <name evidence="1" type="ORF">FOVG_04197</name>
</gene>
<dbReference type="AlphaFoldDB" id="W9PP85"/>
<dbReference type="EMBL" id="JH650970">
    <property type="protein sequence ID" value="EXA46908.1"/>
    <property type="molecule type" value="Genomic_DNA"/>
</dbReference>
<evidence type="ECO:0000313" key="1">
    <source>
        <dbReference type="EMBL" id="EXA46908.1"/>
    </source>
</evidence>
<organism evidence="1">
    <name type="scientific">Fusarium oxysporum f. sp. pisi HDV247</name>
    <dbReference type="NCBI Taxonomy" id="1080344"/>
    <lineage>
        <taxon>Eukaryota</taxon>
        <taxon>Fungi</taxon>
        <taxon>Dikarya</taxon>
        <taxon>Ascomycota</taxon>
        <taxon>Pezizomycotina</taxon>
        <taxon>Sordariomycetes</taxon>
        <taxon>Hypocreomycetidae</taxon>
        <taxon>Hypocreales</taxon>
        <taxon>Nectriaceae</taxon>
        <taxon>Fusarium</taxon>
        <taxon>Fusarium oxysporum species complex</taxon>
    </lineage>
</organism>
<dbReference type="HOGENOM" id="CLU_2922689_0_0_1"/>